<name>A0ACC2SCI1_9FUNG</name>
<sequence length="542" mass="60464">MTSDLTMLKVKKDKKNKKEKSKDVEKPSKVESIPKETKDKKKKKNKRKAEEEIKEVAVQVEQKSEKSKKPKNEDSLATVQPATSQGAGSADTNDLSYIEHIEVKNLSTAEVQAFREKNAITYTGDREYKPILKFHQAGFTEKINEFCKSFTSPTPIQSSCWPIILSGRDVVGIAQTGSGKTLAFTLPAFMHLQRIGKTKSKTPVVLVLAPTRELAVQSFEVCEKVGKLFGCKSACIYGGVAKYSQKEELNAGVQIVVATPGRLIDLMEEGAVDLSQVSYLVLDEADRMLDFGFEPAIRNILSQIAAKRQTIMLSATWPETIRKLASEFLSNPVKVTIGSDDLAVSHNVTQIVEVLDDNFAKEKRLIDILAKYHKSRDNRVLVFALYKKEAVRIENNLRYKGYTVRAIHGDLSQAQRTEALAKFKDGSCPLLVATDVAARGLDIPKVEYVINYTFPLTIDDYVHRIGRTGRAGNKGISHTFFTFQDKTHSGELINVLKSANQEVPESLMKFGTTVKKKEHKAYGAFFKDIDTSVKPTKIVFDD</sequence>
<protein>
    <submittedName>
        <fullName evidence="1">RNA-dependent ATPase</fullName>
        <ecNumber evidence="1">3.6.4.13</ecNumber>
    </submittedName>
</protein>
<keyword evidence="1" id="KW-0378">Hydrolase</keyword>
<gene>
    <name evidence="1" type="primary">DBP3_2</name>
    <name evidence="1" type="ORF">DSO57_1035257</name>
</gene>
<evidence type="ECO:0000313" key="1">
    <source>
        <dbReference type="EMBL" id="KAJ9060025.1"/>
    </source>
</evidence>
<organism evidence="1 2">
    <name type="scientific">Entomophthora muscae</name>
    <dbReference type="NCBI Taxonomy" id="34485"/>
    <lineage>
        <taxon>Eukaryota</taxon>
        <taxon>Fungi</taxon>
        <taxon>Fungi incertae sedis</taxon>
        <taxon>Zoopagomycota</taxon>
        <taxon>Entomophthoromycotina</taxon>
        <taxon>Entomophthoromycetes</taxon>
        <taxon>Entomophthorales</taxon>
        <taxon>Entomophthoraceae</taxon>
        <taxon>Entomophthora</taxon>
    </lineage>
</organism>
<proteinExistence type="predicted"/>
<reference evidence="1" key="1">
    <citation type="submission" date="2022-04" db="EMBL/GenBank/DDBJ databases">
        <title>Genome of the entomopathogenic fungus Entomophthora muscae.</title>
        <authorList>
            <person name="Elya C."/>
            <person name="Lovett B.R."/>
            <person name="Lee E."/>
            <person name="Macias A.M."/>
            <person name="Hajek A.E."/>
            <person name="De Bivort B.L."/>
            <person name="Kasson M.T."/>
            <person name="De Fine Licht H.H."/>
            <person name="Stajich J.E."/>
        </authorList>
    </citation>
    <scope>NUCLEOTIDE SEQUENCE</scope>
    <source>
        <strain evidence="1">Berkeley</strain>
    </source>
</reference>
<accession>A0ACC2SCI1</accession>
<dbReference type="EC" id="3.6.4.13" evidence="1"/>
<comment type="caution">
    <text evidence="1">The sequence shown here is derived from an EMBL/GenBank/DDBJ whole genome shotgun (WGS) entry which is preliminary data.</text>
</comment>
<dbReference type="EMBL" id="QTSX02005278">
    <property type="protein sequence ID" value="KAJ9060025.1"/>
    <property type="molecule type" value="Genomic_DNA"/>
</dbReference>
<dbReference type="Proteomes" id="UP001165960">
    <property type="component" value="Unassembled WGS sequence"/>
</dbReference>
<evidence type="ECO:0000313" key="2">
    <source>
        <dbReference type="Proteomes" id="UP001165960"/>
    </source>
</evidence>
<keyword evidence="2" id="KW-1185">Reference proteome</keyword>